<name>A0ABR2Z7C2_9AGAR</name>
<dbReference type="Proteomes" id="UP001437256">
    <property type="component" value="Unassembled WGS sequence"/>
</dbReference>
<evidence type="ECO:0000256" key="2">
    <source>
        <dbReference type="SAM" id="Phobius"/>
    </source>
</evidence>
<keyword evidence="4" id="KW-1185">Reference proteome</keyword>
<feature type="region of interest" description="Disordered" evidence="1">
    <location>
        <begin position="311"/>
        <end position="351"/>
    </location>
</feature>
<keyword evidence="2" id="KW-1133">Transmembrane helix</keyword>
<feature type="transmembrane region" description="Helical" evidence="2">
    <location>
        <begin position="118"/>
        <end position="144"/>
    </location>
</feature>
<accession>A0ABR2Z7C2</accession>
<evidence type="ECO:0000313" key="3">
    <source>
        <dbReference type="EMBL" id="KAL0056746.1"/>
    </source>
</evidence>
<proteinExistence type="predicted"/>
<feature type="non-terminal residue" evidence="3">
    <location>
        <position position="1"/>
    </location>
</feature>
<gene>
    <name evidence="3" type="ORF">AAF712_016645</name>
</gene>
<feature type="transmembrane region" description="Helical" evidence="2">
    <location>
        <begin position="6"/>
        <end position="23"/>
    </location>
</feature>
<dbReference type="EMBL" id="JBBXMP010000998">
    <property type="protein sequence ID" value="KAL0056746.1"/>
    <property type="molecule type" value="Genomic_DNA"/>
</dbReference>
<feature type="transmembrane region" description="Helical" evidence="2">
    <location>
        <begin position="86"/>
        <end position="106"/>
    </location>
</feature>
<protein>
    <submittedName>
        <fullName evidence="3">Uncharacterized protein</fullName>
    </submittedName>
</protein>
<feature type="transmembrane region" description="Helical" evidence="2">
    <location>
        <begin position="164"/>
        <end position="188"/>
    </location>
</feature>
<keyword evidence="2" id="KW-0472">Membrane</keyword>
<feature type="transmembrane region" description="Helical" evidence="2">
    <location>
        <begin position="241"/>
        <end position="261"/>
    </location>
</feature>
<reference evidence="3 4" key="1">
    <citation type="submission" date="2024-05" db="EMBL/GenBank/DDBJ databases">
        <title>A draft genome resource for the thread blight pathogen Marasmius tenuissimus strain MS-2.</title>
        <authorList>
            <person name="Yulfo-Soto G.E."/>
            <person name="Baruah I.K."/>
            <person name="Amoako-Attah I."/>
            <person name="Bukari Y."/>
            <person name="Meinhardt L.W."/>
            <person name="Bailey B.A."/>
            <person name="Cohen S.P."/>
        </authorList>
    </citation>
    <scope>NUCLEOTIDE SEQUENCE [LARGE SCALE GENOMIC DNA]</scope>
    <source>
        <strain evidence="3 4">MS-2</strain>
    </source>
</reference>
<sequence>ATYFFHGLYTVLVILCVPLLMRDQFENRRFYLFSTLLLFAICTLMVIDVTVFRMLIACAEYDFAKTKDWRPYIDYTIYNQPKLACYTGYFAIPPLANIVAETMLIHRCYIIWGRRKRVVIPLIILSAISSLLFLGASVTAAVGYGNWRFEWGVTLSKRADTLRFVGGLASAVVNVLVTLLTAGRIWWVNRQSQAHLGVSEKKDTRKLSTAIRIILESGIIYPVVMAIQITAGEPRNGGSPSVDLTSVVVLSAGIAPTLALIRGQMTKLSERASSKVGFERVSDIRFNSARLARLGGTSTASHAISLDIHPNNTGEVLRPPEPLVHPRQSIGLPSSPTRETPDIEKGPLWGA</sequence>
<organism evidence="3 4">
    <name type="scientific">Marasmius tenuissimus</name>
    <dbReference type="NCBI Taxonomy" id="585030"/>
    <lineage>
        <taxon>Eukaryota</taxon>
        <taxon>Fungi</taxon>
        <taxon>Dikarya</taxon>
        <taxon>Basidiomycota</taxon>
        <taxon>Agaricomycotina</taxon>
        <taxon>Agaricomycetes</taxon>
        <taxon>Agaricomycetidae</taxon>
        <taxon>Agaricales</taxon>
        <taxon>Marasmiineae</taxon>
        <taxon>Marasmiaceae</taxon>
        <taxon>Marasmius</taxon>
    </lineage>
</organism>
<feature type="transmembrane region" description="Helical" evidence="2">
    <location>
        <begin position="30"/>
        <end position="56"/>
    </location>
</feature>
<evidence type="ECO:0000313" key="4">
    <source>
        <dbReference type="Proteomes" id="UP001437256"/>
    </source>
</evidence>
<evidence type="ECO:0000256" key="1">
    <source>
        <dbReference type="SAM" id="MobiDB-lite"/>
    </source>
</evidence>
<feature type="transmembrane region" description="Helical" evidence="2">
    <location>
        <begin position="209"/>
        <end position="229"/>
    </location>
</feature>
<keyword evidence="2" id="KW-0812">Transmembrane</keyword>
<comment type="caution">
    <text evidence="3">The sequence shown here is derived from an EMBL/GenBank/DDBJ whole genome shotgun (WGS) entry which is preliminary data.</text>
</comment>